<dbReference type="Gene3D" id="3.10.129.10">
    <property type="entry name" value="Hotdog Thioesterase"/>
    <property type="match status" value="1"/>
</dbReference>
<name>A0A024HPH1_PSEKB</name>
<dbReference type="PATRIC" id="fig|1301098.3.peg.5087"/>
<dbReference type="Pfam" id="PF01575">
    <property type="entry name" value="MaoC_dehydratas"/>
    <property type="match status" value="1"/>
</dbReference>
<keyword evidence="3" id="KW-1185">Reference proteome</keyword>
<dbReference type="EMBL" id="HG322950">
    <property type="protein sequence ID" value="CDF86427.1"/>
    <property type="molecule type" value="Genomic_DNA"/>
</dbReference>
<dbReference type="eggNOG" id="COG2030">
    <property type="taxonomic scope" value="Bacteria"/>
</dbReference>
<dbReference type="OrthoDB" id="9774179at2"/>
<feature type="domain" description="MaoC-like" evidence="1">
    <location>
        <begin position="180"/>
        <end position="255"/>
    </location>
</feature>
<sequence length="285" mass="31503">MPKDWLDLSAPPALPGLFLRAAVRRGLRGRTLPTRGLRAPVMVDAKHLERYRQVCGFRNDHLLPPTYPHILAFGLQMGLLTEASFPFPLLGLVHLENRISVLRPLGGLGPFQASVRVADLQPHDKGVTFSLITQLHDQLGLLWEGDSRILFRGMRLDGTPPVREEQPELPLQRIDQWQCPADIGRRYARVAGDYNPIHLSAASAKLFGFPRAIAHGLWNKARSLAALGERLPNAGYQVEVRFQKPVLLPSEVTLLASEAAPSGQFSLRGKDGLPHMAGAWKPLDA</sequence>
<dbReference type="SUPFAM" id="SSF54637">
    <property type="entry name" value="Thioesterase/thiol ester dehydrase-isomerase"/>
    <property type="match status" value="2"/>
</dbReference>
<protein>
    <recommendedName>
        <fullName evidence="1">MaoC-like domain-containing protein</fullName>
    </recommendedName>
</protein>
<dbReference type="STRING" id="1301098.PKB_5114"/>
<gene>
    <name evidence="2" type="ORF">PKB_5114</name>
</gene>
<organism evidence="2 3">
    <name type="scientific">Pseudomonas knackmussii (strain DSM 6978 / CCUG 54928 / LMG 23759 / B13)</name>
    <dbReference type="NCBI Taxonomy" id="1301098"/>
    <lineage>
        <taxon>Bacteria</taxon>
        <taxon>Pseudomonadati</taxon>
        <taxon>Pseudomonadota</taxon>
        <taxon>Gammaproteobacteria</taxon>
        <taxon>Pseudomonadales</taxon>
        <taxon>Pseudomonadaceae</taxon>
        <taxon>Pseudomonas</taxon>
    </lineage>
</organism>
<reference evidence="2 3" key="2">
    <citation type="submission" date="2014-05" db="EMBL/GenBank/DDBJ databases">
        <title>Genome sequence of the 3-chlorobenzoate degrading bacterium Pseudomonas knackmussii B13 shows multiple evidence for horizontal gene transfer.</title>
        <authorList>
            <person name="Miyazaki R."/>
            <person name="Bertelli C."/>
            <person name="Falquet L."/>
            <person name="Robinson-Rechavi M."/>
            <person name="Gharib W."/>
            <person name="Roy S."/>
            <person name="Van der Meer J.R."/>
        </authorList>
    </citation>
    <scope>NUCLEOTIDE SEQUENCE [LARGE SCALE GENOMIC DNA]</scope>
    <source>
        <strain evidence="2 3">B13</strain>
    </source>
</reference>
<dbReference type="InterPro" id="IPR029069">
    <property type="entry name" value="HotDog_dom_sf"/>
</dbReference>
<proteinExistence type="predicted"/>
<evidence type="ECO:0000313" key="2">
    <source>
        <dbReference type="EMBL" id="CDF86427.1"/>
    </source>
</evidence>
<evidence type="ECO:0000313" key="3">
    <source>
        <dbReference type="Proteomes" id="UP000025241"/>
    </source>
</evidence>
<dbReference type="PANTHER" id="PTHR43841">
    <property type="entry name" value="3-HYDROXYACYL-THIOESTER DEHYDRATASE HTDX-RELATED"/>
    <property type="match status" value="1"/>
</dbReference>
<reference evidence="2 3" key="1">
    <citation type="submission" date="2013-03" db="EMBL/GenBank/DDBJ databases">
        <authorList>
            <person name="Linke B."/>
        </authorList>
    </citation>
    <scope>NUCLEOTIDE SEQUENCE [LARGE SCALE GENOMIC DNA]</scope>
    <source>
        <strain evidence="2 3">B13</strain>
    </source>
</reference>
<dbReference type="AlphaFoldDB" id="A0A024HPH1"/>
<dbReference type="RefSeq" id="WP_043255538.1">
    <property type="nucleotide sequence ID" value="NZ_HG322950.1"/>
</dbReference>
<dbReference type="Proteomes" id="UP000025241">
    <property type="component" value="Chromosome I"/>
</dbReference>
<dbReference type="PANTHER" id="PTHR43841:SF1">
    <property type="entry name" value="3-HYDROXYACYL-THIOESTER DEHYDRATASE X"/>
    <property type="match status" value="1"/>
</dbReference>
<dbReference type="KEGG" id="pkc:PKB_5114"/>
<accession>A0A024HPH1</accession>
<dbReference type="InterPro" id="IPR002539">
    <property type="entry name" value="MaoC-like_dom"/>
</dbReference>
<dbReference type="HOGENOM" id="CLU_056696_0_0_6"/>
<evidence type="ECO:0000259" key="1">
    <source>
        <dbReference type="Pfam" id="PF01575"/>
    </source>
</evidence>